<dbReference type="Gene3D" id="3.40.50.300">
    <property type="entry name" value="P-loop containing nucleotide triphosphate hydrolases"/>
    <property type="match status" value="1"/>
</dbReference>
<feature type="non-terminal residue" evidence="1">
    <location>
        <position position="1"/>
    </location>
</feature>
<dbReference type="AlphaFoldDB" id="A0A0F9AH36"/>
<name>A0A0F9AH36_9ZZZZ</name>
<protein>
    <recommendedName>
        <fullName evidence="2">Helicase C-terminal domain-containing protein</fullName>
    </recommendedName>
</protein>
<reference evidence="1" key="1">
    <citation type="journal article" date="2015" name="Nature">
        <title>Complex archaea that bridge the gap between prokaryotes and eukaryotes.</title>
        <authorList>
            <person name="Spang A."/>
            <person name="Saw J.H."/>
            <person name="Jorgensen S.L."/>
            <person name="Zaremba-Niedzwiedzka K."/>
            <person name="Martijn J."/>
            <person name="Lind A.E."/>
            <person name="van Eijk R."/>
            <person name="Schleper C."/>
            <person name="Guy L."/>
            <person name="Ettema T.J."/>
        </authorList>
    </citation>
    <scope>NUCLEOTIDE SEQUENCE</scope>
</reference>
<dbReference type="InterPro" id="IPR027417">
    <property type="entry name" value="P-loop_NTPase"/>
</dbReference>
<evidence type="ECO:0000313" key="1">
    <source>
        <dbReference type="EMBL" id="KKK97615.1"/>
    </source>
</evidence>
<proteinExistence type="predicted"/>
<comment type="caution">
    <text evidence="1">The sequence shown here is derived from an EMBL/GenBank/DDBJ whole genome shotgun (WGS) entry which is preliminary data.</text>
</comment>
<gene>
    <name evidence="1" type="ORF">LCGC14_2650940</name>
</gene>
<dbReference type="EMBL" id="LAZR01045971">
    <property type="protein sequence ID" value="KKK97615.1"/>
    <property type="molecule type" value="Genomic_DNA"/>
</dbReference>
<accession>A0A0F9AH36</accession>
<sequence length="58" mass="6608">IILARPTKSFGLYLQMAGRTLRPFPGKENALVLDHAGATYIHGFIHEEVNWSLIKMKR</sequence>
<evidence type="ECO:0008006" key="2">
    <source>
        <dbReference type="Google" id="ProtNLM"/>
    </source>
</evidence>
<organism evidence="1">
    <name type="scientific">marine sediment metagenome</name>
    <dbReference type="NCBI Taxonomy" id="412755"/>
    <lineage>
        <taxon>unclassified sequences</taxon>
        <taxon>metagenomes</taxon>
        <taxon>ecological metagenomes</taxon>
    </lineage>
</organism>